<evidence type="ECO:0000256" key="1">
    <source>
        <dbReference type="ARBA" id="ARBA00010364"/>
    </source>
</evidence>
<dbReference type="EMBL" id="CP031395">
    <property type="protein sequence ID" value="QBK06237.1"/>
    <property type="molecule type" value="Genomic_DNA"/>
</dbReference>
<reference evidence="4 5" key="1">
    <citation type="submission" date="2018-07" db="EMBL/GenBank/DDBJ databases">
        <title>Exploring interactions and the metabolic potential of the ultra-small soil bacteria Hylemonella gracilis.</title>
        <authorList>
            <person name="Tyc O."/>
            <person name="Kulkarni P."/>
            <person name="Gawehns F."/>
            <person name="Hundscheid M."/>
            <person name="Zweers H."/>
            <person name="Garbeva P."/>
        </authorList>
    </citation>
    <scope>NUCLEOTIDE SEQUENCE [LARGE SCALE GENOMIC DNA]</scope>
    <source>
        <strain evidence="4 5">NS1</strain>
    </source>
</reference>
<dbReference type="InterPro" id="IPR003746">
    <property type="entry name" value="DUF167"/>
</dbReference>
<evidence type="ECO:0000313" key="5">
    <source>
        <dbReference type="Proteomes" id="UP000292939"/>
    </source>
</evidence>
<dbReference type="RefSeq" id="WP_131281984.1">
    <property type="nucleotide sequence ID" value="NZ_CP031395.1"/>
</dbReference>
<accession>A0A4P6UQ20</accession>
<comment type="similarity">
    <text evidence="1 2">Belongs to the UPF0235 family.</text>
</comment>
<name>A0A4P6UQ20_9BURK</name>
<dbReference type="GO" id="GO:0005737">
    <property type="term" value="C:cytoplasm"/>
    <property type="evidence" value="ECO:0007669"/>
    <property type="project" value="TreeGrafter"/>
</dbReference>
<feature type="region of interest" description="Disordered" evidence="3">
    <location>
        <begin position="1"/>
        <end position="20"/>
    </location>
</feature>
<dbReference type="PANTHER" id="PTHR13420:SF7">
    <property type="entry name" value="UPF0235 PROTEIN C15ORF40"/>
    <property type="match status" value="1"/>
</dbReference>
<sequence length="117" mass="12469">MDRNPAQAHHAPAPSFLHPQKDGSVLVDIRVMPNASTTQIQGLFDGALAVRLHAPPVDGKANEALRIWLARTLGIPKSGVSLLHGTSARRKQLRVASQVATEADWAQLKVPGPSSSN</sequence>
<evidence type="ECO:0000256" key="3">
    <source>
        <dbReference type="SAM" id="MobiDB-lite"/>
    </source>
</evidence>
<gene>
    <name evidence="4" type="ORF">DW355_17300</name>
</gene>
<evidence type="ECO:0000256" key="2">
    <source>
        <dbReference type="HAMAP-Rule" id="MF_00634"/>
    </source>
</evidence>
<protein>
    <recommendedName>
        <fullName evidence="2">UPF0235 protein DW355_17300</fullName>
    </recommendedName>
</protein>
<dbReference type="Gene3D" id="3.30.1200.10">
    <property type="entry name" value="YggU-like"/>
    <property type="match status" value="1"/>
</dbReference>
<dbReference type="AlphaFoldDB" id="A0A4P6UQ20"/>
<proteinExistence type="inferred from homology"/>
<dbReference type="NCBIfam" id="TIGR00251">
    <property type="entry name" value="DUF167 family protein"/>
    <property type="match status" value="1"/>
</dbReference>
<organism evidence="4 5">
    <name type="scientific">Hylemonella gracilis</name>
    <dbReference type="NCBI Taxonomy" id="80880"/>
    <lineage>
        <taxon>Bacteria</taxon>
        <taxon>Pseudomonadati</taxon>
        <taxon>Pseudomonadota</taxon>
        <taxon>Betaproteobacteria</taxon>
        <taxon>Burkholderiales</taxon>
        <taxon>Comamonadaceae</taxon>
        <taxon>Hylemonella</taxon>
    </lineage>
</organism>
<dbReference type="PANTHER" id="PTHR13420">
    <property type="entry name" value="UPF0235 PROTEIN C15ORF40"/>
    <property type="match status" value="1"/>
</dbReference>
<dbReference type="HAMAP" id="MF_00634">
    <property type="entry name" value="UPF0235"/>
    <property type="match status" value="1"/>
</dbReference>
<dbReference type="KEGG" id="hgr:DW355_17300"/>
<dbReference type="SMART" id="SM01152">
    <property type="entry name" value="DUF167"/>
    <property type="match status" value="1"/>
</dbReference>
<dbReference type="InterPro" id="IPR036591">
    <property type="entry name" value="YggU-like_sf"/>
</dbReference>
<dbReference type="SUPFAM" id="SSF69786">
    <property type="entry name" value="YggU-like"/>
    <property type="match status" value="1"/>
</dbReference>
<dbReference type="Proteomes" id="UP000292939">
    <property type="component" value="Chromosome"/>
</dbReference>
<dbReference type="OrthoDB" id="9800587at2"/>
<evidence type="ECO:0000313" key="4">
    <source>
        <dbReference type="EMBL" id="QBK06237.1"/>
    </source>
</evidence>
<dbReference type="Pfam" id="PF02594">
    <property type="entry name" value="DUF167"/>
    <property type="match status" value="1"/>
</dbReference>